<sequence length="1095" mass="124716">MDKKKYIGGDDIDGLFNNNPVFVRKFILSKIFRYQDILNKTYLSLQKQKDLKIIQQSDINSCIEELNTINNNIKDLLEEANNSSNINDDLITKLQEINNSLSLILKQYGSKEIDDLLFISFGEDYLNTILKENEDNNEFIEKYMIIQKYITPIKYKIISWSMQNRNNLEKKNNTKSGVLQDIFIAETSDTFDIQNITKLSTNSLLLQLYGVKVVFQNEKTKQTMILTGIIDNIPLEYLNSDYINQRYTLLDSLVPDDTLFKSEIFDTFKDSLSLKDLLVNSCNDLYELFIGYTSNIKSIKKQPISKTTREFIHSSLFEQRNLILQLLIHSNNFEIQFIAYILFDILSLDDKSGNNSPEQDLLFDSLPWSIKLKFKNAMKQTIEYTNNIINYDLENNLPLEQRICLMRTSEGVKEKAMTKLKELKAKSEDSGSKARQYIDGILKIPFGIYKREPILSIMENNALLFKKVSHNYPFIPKKDTYTNTDILINVNKIEDNVITENTNSNFDNIEIIINTIRKLQKNDVQIIVNYVNQLLIKTKQDYLHIDSISSTKKTMVDSLQTILLTDTSNLIAKELYVDVLKISDSYNNTNSLIPSEIKDIKTNYKLVSKYISDVKDILDESVHGHNKAKKQIERIVGQWINGDQSGYCFGFEGPPGVGKTSLAKKGLANCLRDNEGVSRPFSFIAIGGSSNGSTLDGHNYTYVGSMWGKIVDVLMETKCMNPIIFIDEVDKVSRTESGREIIGILTHLIDPSQNDGFQDKYFSGVDLDLSKALFVFSYNDVEAMDRILLDRIHRIKFDSLTLDEKLVICEKHMLPEIFEKMGQQNTIKFSKEVLSFIIDKYTCEAGVRKLKELLFEIIGEINLELLNYDNTVELPVNVTIDMVKNKFLKERHSIKQKTIHANDSIGIINGLWANALGRGGIIPIESQLILGSNPLDMKLTGQQGDVMKESMNVAKSLAWKLTSEKRQKDLLKKFEETKTQCVHIHCPEGATPKDGPSAGTAITTVIYSLLNNKKIAHDLAITGEINLQGKVTEIGGLDLKILGGIDAGVKTFLFPSENKQDFDKFMEKHGDKDIVKDISFYPISTIEEALKFAIV</sequence>
<evidence type="ECO:0000256" key="2">
    <source>
        <dbReference type="ARBA" id="ARBA00022741"/>
    </source>
</evidence>
<keyword evidence="2" id="KW-0547">Nucleotide-binding</keyword>
<dbReference type="PANTHER" id="PTHR43718:SF2">
    <property type="entry name" value="LON PROTEASE HOMOLOG, MITOCHONDRIAL"/>
    <property type="match status" value="1"/>
</dbReference>
<dbReference type="InterPro" id="IPR008269">
    <property type="entry name" value="Lon_proteolytic"/>
</dbReference>
<evidence type="ECO:0000256" key="1">
    <source>
        <dbReference type="ARBA" id="ARBA00022670"/>
    </source>
</evidence>
<evidence type="ECO:0000259" key="7">
    <source>
        <dbReference type="PROSITE" id="PS51786"/>
    </source>
</evidence>
<keyword evidence="1" id="KW-0645">Protease</keyword>
<dbReference type="InterPro" id="IPR020568">
    <property type="entry name" value="Ribosomal_Su5_D2-typ_SF"/>
</dbReference>
<feature type="coiled-coil region" evidence="6">
    <location>
        <begin position="59"/>
        <end position="86"/>
    </location>
</feature>
<dbReference type="Pfam" id="PF22667">
    <property type="entry name" value="Lon_lid"/>
    <property type="match status" value="1"/>
</dbReference>
<dbReference type="PRINTS" id="PR00830">
    <property type="entry name" value="ENDOLAPTASE"/>
</dbReference>
<dbReference type="GO" id="GO:0004252">
    <property type="term" value="F:serine-type endopeptidase activity"/>
    <property type="evidence" value="ECO:0007669"/>
    <property type="project" value="InterPro"/>
</dbReference>
<dbReference type="GO" id="GO:0006515">
    <property type="term" value="P:protein quality control for misfolded or incompletely synthesized proteins"/>
    <property type="evidence" value="ECO:0007669"/>
    <property type="project" value="TreeGrafter"/>
</dbReference>
<dbReference type="Pfam" id="PF05362">
    <property type="entry name" value="Lon_C"/>
    <property type="match status" value="1"/>
</dbReference>
<dbReference type="PANTHER" id="PTHR43718">
    <property type="entry name" value="LON PROTEASE"/>
    <property type="match status" value="1"/>
</dbReference>
<dbReference type="GO" id="GO:0004176">
    <property type="term" value="F:ATP-dependent peptidase activity"/>
    <property type="evidence" value="ECO:0007669"/>
    <property type="project" value="InterPro"/>
</dbReference>
<protein>
    <recommendedName>
        <fullName evidence="7">Lon proteolytic domain-containing protein</fullName>
    </recommendedName>
</protein>
<evidence type="ECO:0000256" key="6">
    <source>
        <dbReference type="SAM" id="Coils"/>
    </source>
</evidence>
<dbReference type="SUPFAM" id="SSF54211">
    <property type="entry name" value="Ribosomal protein S5 domain 2-like"/>
    <property type="match status" value="1"/>
</dbReference>
<dbReference type="GO" id="GO:0005524">
    <property type="term" value="F:ATP binding"/>
    <property type="evidence" value="ECO:0007669"/>
    <property type="project" value="UniProtKB-KW"/>
</dbReference>
<reference evidence="8" key="1">
    <citation type="journal article" date="2020" name="Nature">
        <title>Giant virus diversity and host interactions through global metagenomics.</title>
        <authorList>
            <person name="Schulz F."/>
            <person name="Roux S."/>
            <person name="Paez-Espino D."/>
            <person name="Jungbluth S."/>
            <person name="Walsh D.A."/>
            <person name="Denef V.J."/>
            <person name="McMahon K.D."/>
            <person name="Konstantinidis K.T."/>
            <person name="Eloe-Fadrosh E.A."/>
            <person name="Kyrpides N.C."/>
            <person name="Woyke T."/>
        </authorList>
    </citation>
    <scope>NUCLEOTIDE SEQUENCE</scope>
    <source>
        <strain evidence="8">GVMAG-S-ERX555965-48</strain>
    </source>
</reference>
<dbReference type="PROSITE" id="PS51786">
    <property type="entry name" value="LON_PROTEOLYTIC"/>
    <property type="match status" value="1"/>
</dbReference>
<dbReference type="InterPro" id="IPR003593">
    <property type="entry name" value="AAA+_ATPase"/>
</dbReference>
<dbReference type="InterPro" id="IPR027065">
    <property type="entry name" value="Lon_Prtase"/>
</dbReference>
<dbReference type="EMBL" id="MN738778">
    <property type="protein sequence ID" value="QHS84285.1"/>
    <property type="molecule type" value="Genomic_DNA"/>
</dbReference>
<keyword evidence="4" id="KW-0720">Serine protease</keyword>
<dbReference type="Gene3D" id="1.10.8.60">
    <property type="match status" value="1"/>
</dbReference>
<dbReference type="Gene3D" id="3.40.50.300">
    <property type="entry name" value="P-loop containing nucleotide triphosphate hydrolases"/>
    <property type="match status" value="1"/>
</dbReference>
<evidence type="ECO:0000256" key="4">
    <source>
        <dbReference type="ARBA" id="ARBA00022825"/>
    </source>
</evidence>
<dbReference type="Gene3D" id="3.30.230.10">
    <property type="match status" value="1"/>
</dbReference>
<evidence type="ECO:0000313" key="8">
    <source>
        <dbReference type="EMBL" id="QHS84285.1"/>
    </source>
</evidence>
<evidence type="ECO:0000256" key="3">
    <source>
        <dbReference type="ARBA" id="ARBA00022801"/>
    </source>
</evidence>
<organism evidence="8">
    <name type="scientific">viral metagenome</name>
    <dbReference type="NCBI Taxonomy" id="1070528"/>
    <lineage>
        <taxon>unclassified sequences</taxon>
        <taxon>metagenomes</taxon>
        <taxon>organismal metagenomes</taxon>
    </lineage>
</organism>
<keyword evidence="3" id="KW-0378">Hydrolase</keyword>
<dbReference type="GO" id="GO:0016887">
    <property type="term" value="F:ATP hydrolysis activity"/>
    <property type="evidence" value="ECO:0007669"/>
    <property type="project" value="InterPro"/>
</dbReference>
<dbReference type="Pfam" id="PF00004">
    <property type="entry name" value="AAA"/>
    <property type="match status" value="1"/>
</dbReference>
<accession>A0A6C0AYK1</accession>
<dbReference type="SUPFAM" id="SSF52540">
    <property type="entry name" value="P-loop containing nucleoside triphosphate hydrolases"/>
    <property type="match status" value="1"/>
</dbReference>
<evidence type="ECO:0000256" key="5">
    <source>
        <dbReference type="ARBA" id="ARBA00022840"/>
    </source>
</evidence>
<dbReference type="InterPro" id="IPR054594">
    <property type="entry name" value="Lon_lid"/>
</dbReference>
<dbReference type="SMART" id="SM00382">
    <property type="entry name" value="AAA"/>
    <property type="match status" value="1"/>
</dbReference>
<dbReference type="InterPro" id="IPR027417">
    <property type="entry name" value="P-loop_NTPase"/>
</dbReference>
<dbReference type="AlphaFoldDB" id="A0A6C0AYK1"/>
<dbReference type="InterPro" id="IPR003959">
    <property type="entry name" value="ATPase_AAA_core"/>
</dbReference>
<feature type="domain" description="Lon proteolytic" evidence="7">
    <location>
        <begin position="902"/>
        <end position="1095"/>
    </location>
</feature>
<keyword evidence="6" id="KW-0175">Coiled coil</keyword>
<name>A0A6C0AYK1_9ZZZZ</name>
<keyword evidence="5" id="KW-0067">ATP-binding</keyword>
<proteinExistence type="predicted"/>
<dbReference type="InterPro" id="IPR014721">
    <property type="entry name" value="Ribsml_uS5_D2-typ_fold_subgr"/>
</dbReference>